<evidence type="ECO:0000313" key="1">
    <source>
        <dbReference type="EMBL" id="AHA97042.1"/>
    </source>
</evidence>
<dbReference type="PANTHER" id="PTHR24221">
    <property type="entry name" value="ATP-BINDING CASSETTE SUB-FAMILY B"/>
    <property type="match status" value="1"/>
</dbReference>
<name>A0A7D9N5R0_LACJH</name>
<accession>A0A7D9N5R0</accession>
<evidence type="ECO:0000313" key="2">
    <source>
        <dbReference type="Proteomes" id="UP000018522"/>
    </source>
</evidence>
<organism evidence="1 2">
    <name type="scientific">Lactobacillus johnsonii N6.2</name>
    <dbReference type="NCBI Taxonomy" id="1408186"/>
    <lineage>
        <taxon>Bacteria</taxon>
        <taxon>Bacillati</taxon>
        <taxon>Bacillota</taxon>
        <taxon>Bacilli</taxon>
        <taxon>Lactobacillales</taxon>
        <taxon>Lactobacillaceae</taxon>
        <taxon>Lactobacillus</taxon>
    </lineage>
</organism>
<protein>
    <submittedName>
        <fullName evidence="1">Peptidase</fullName>
    </submittedName>
</protein>
<gene>
    <name evidence="1" type="ORF">T285_02995</name>
</gene>
<dbReference type="Proteomes" id="UP000018522">
    <property type="component" value="Chromosome"/>
</dbReference>
<dbReference type="GO" id="GO:0034040">
    <property type="term" value="F:ATPase-coupled lipid transmembrane transporter activity"/>
    <property type="evidence" value="ECO:0007669"/>
    <property type="project" value="TreeGrafter"/>
</dbReference>
<dbReference type="EMBL" id="CP006811">
    <property type="protein sequence ID" value="AHA97042.1"/>
    <property type="molecule type" value="Genomic_DNA"/>
</dbReference>
<dbReference type="PANTHER" id="PTHR24221:SF654">
    <property type="entry name" value="ATP-BINDING CASSETTE SUB-FAMILY B MEMBER 6"/>
    <property type="match status" value="1"/>
</dbReference>
<proteinExistence type="predicted"/>
<dbReference type="Gene3D" id="3.40.50.300">
    <property type="entry name" value="P-loop containing nucleotide triphosphate hydrolases"/>
    <property type="match status" value="1"/>
</dbReference>
<reference evidence="1 2" key="1">
    <citation type="journal article" date="2014" name="Genome Announc.">
        <title>Complete Genome Sequences of Lactobacillus johnsonii Strain N6.2 and Lactobacillus reuteri Strain TD1.</title>
        <authorList>
            <person name="Leonard M.T."/>
            <person name="Valladares R.B."/>
            <person name="Ardissone A."/>
            <person name="Gonzalez C.F."/>
            <person name="Lorca G.L."/>
            <person name="Triplett E.W."/>
        </authorList>
    </citation>
    <scope>NUCLEOTIDE SEQUENCE [LARGE SCALE GENOMIC DNA]</scope>
    <source>
        <strain evidence="1 2">N6.2</strain>
    </source>
</reference>
<dbReference type="InterPro" id="IPR027417">
    <property type="entry name" value="P-loop_NTPase"/>
</dbReference>
<dbReference type="SUPFAM" id="SSF52540">
    <property type="entry name" value="P-loop containing nucleoside triphosphate hydrolases"/>
    <property type="match status" value="1"/>
</dbReference>
<sequence length="79" mass="9103">MRVFIFDEVTSGLDTITEKRVVDNLMKLKDKTIIFIAHRLAIAERADKVVVIDHGKIVEEGSHEELMEQHGFYYDLVKG</sequence>
<dbReference type="KEGG" id="ljn:T285_02995"/>
<dbReference type="InterPro" id="IPR039421">
    <property type="entry name" value="Type_1_exporter"/>
</dbReference>
<dbReference type="AlphaFoldDB" id="A0A7D9N5R0"/>